<protein>
    <submittedName>
        <fullName evidence="2">Uncharacterized protein</fullName>
    </submittedName>
</protein>
<sequence>MSSSETYGTTFVVVGSKTTVAPPVRNLPKRTPSRLDNARRWAPTSYSKNHAEQHRRIQTSQFSNNENFQNEKKLASLRLEQPLSKVDEPISVPERALPPPPLSSSGSPAPPPPPADYNNTSVSKSNSPAEPFYI</sequence>
<evidence type="ECO:0000313" key="3">
    <source>
        <dbReference type="Proteomes" id="UP000001307"/>
    </source>
</evidence>
<evidence type="ECO:0000313" key="2">
    <source>
        <dbReference type="EMBL" id="CBY09028.1"/>
    </source>
</evidence>
<reference evidence="2" key="1">
    <citation type="journal article" date="2010" name="Science">
        <title>Plasticity of animal genome architecture unmasked by rapid evolution of a pelagic tunicate.</title>
        <authorList>
            <person name="Denoeud F."/>
            <person name="Henriet S."/>
            <person name="Mungpakdee S."/>
            <person name="Aury J.M."/>
            <person name="Da Silva C."/>
            <person name="Brinkmann H."/>
            <person name="Mikhaleva J."/>
            <person name="Olsen L.C."/>
            <person name="Jubin C."/>
            <person name="Canestro C."/>
            <person name="Bouquet J.M."/>
            <person name="Danks G."/>
            <person name="Poulain J."/>
            <person name="Campsteijn C."/>
            <person name="Adamski M."/>
            <person name="Cross I."/>
            <person name="Yadetie F."/>
            <person name="Muffato M."/>
            <person name="Louis A."/>
            <person name="Butcher S."/>
            <person name="Tsagkogeorga G."/>
            <person name="Konrad A."/>
            <person name="Singh S."/>
            <person name="Jensen M.F."/>
            <person name="Cong E.H."/>
            <person name="Eikeseth-Otteraa H."/>
            <person name="Noel B."/>
            <person name="Anthouard V."/>
            <person name="Porcel B.M."/>
            <person name="Kachouri-Lafond R."/>
            <person name="Nishino A."/>
            <person name="Ugolini M."/>
            <person name="Chourrout P."/>
            <person name="Nishida H."/>
            <person name="Aasland R."/>
            <person name="Huzurbazar S."/>
            <person name="Westhof E."/>
            <person name="Delsuc F."/>
            <person name="Lehrach H."/>
            <person name="Reinhardt R."/>
            <person name="Weissenbach J."/>
            <person name="Roy S.W."/>
            <person name="Artiguenave F."/>
            <person name="Postlethwait J.H."/>
            <person name="Manak J.R."/>
            <person name="Thompson E.M."/>
            <person name="Jaillon O."/>
            <person name="Du Pasquier L."/>
            <person name="Boudinot P."/>
            <person name="Liberles D.A."/>
            <person name="Volff J.N."/>
            <person name="Philippe H."/>
            <person name="Lenhard B."/>
            <person name="Roest Crollius H."/>
            <person name="Wincker P."/>
            <person name="Chourrout D."/>
        </authorList>
    </citation>
    <scope>NUCLEOTIDE SEQUENCE [LARGE SCALE GENOMIC DNA]</scope>
</reference>
<feature type="compositionally biased region" description="Polar residues" evidence="1">
    <location>
        <begin position="117"/>
        <end position="128"/>
    </location>
</feature>
<feature type="region of interest" description="Disordered" evidence="1">
    <location>
        <begin position="21"/>
        <end position="134"/>
    </location>
</feature>
<dbReference type="EMBL" id="FN653034">
    <property type="protein sequence ID" value="CBY09028.1"/>
    <property type="molecule type" value="Genomic_DNA"/>
</dbReference>
<dbReference type="AlphaFoldDB" id="E4XBQ3"/>
<dbReference type="OrthoDB" id="10350100at2759"/>
<dbReference type="Proteomes" id="UP000001307">
    <property type="component" value="Unassembled WGS sequence"/>
</dbReference>
<accession>E4XBQ3</accession>
<feature type="compositionally biased region" description="Pro residues" evidence="1">
    <location>
        <begin position="96"/>
        <end position="115"/>
    </location>
</feature>
<name>E4XBQ3_OIKDI</name>
<dbReference type="InParanoid" id="E4XBQ3"/>
<evidence type="ECO:0000256" key="1">
    <source>
        <dbReference type="SAM" id="MobiDB-lite"/>
    </source>
</evidence>
<keyword evidence="3" id="KW-1185">Reference proteome</keyword>
<gene>
    <name evidence="2" type="ORF">GSOID_T00006558001</name>
</gene>
<feature type="compositionally biased region" description="Polar residues" evidence="1">
    <location>
        <begin position="58"/>
        <end position="68"/>
    </location>
</feature>
<proteinExistence type="predicted"/>
<organism evidence="2">
    <name type="scientific">Oikopleura dioica</name>
    <name type="common">Tunicate</name>
    <dbReference type="NCBI Taxonomy" id="34765"/>
    <lineage>
        <taxon>Eukaryota</taxon>
        <taxon>Metazoa</taxon>
        <taxon>Chordata</taxon>
        <taxon>Tunicata</taxon>
        <taxon>Appendicularia</taxon>
        <taxon>Copelata</taxon>
        <taxon>Oikopleuridae</taxon>
        <taxon>Oikopleura</taxon>
    </lineage>
</organism>